<dbReference type="EMBL" id="MVHZ01000001">
    <property type="protein sequence ID" value="ORB04346.1"/>
    <property type="molecule type" value="Genomic_DNA"/>
</dbReference>
<comment type="caution">
    <text evidence="1">The sequence shown here is derived from an EMBL/GenBank/DDBJ whole genome shotgun (WGS) entry which is preliminary data.</text>
</comment>
<keyword evidence="2" id="KW-1185">Reference proteome</keyword>
<reference evidence="1 2" key="1">
    <citation type="submission" date="2017-02" db="EMBL/GenBank/DDBJ databases">
        <title>The new phylogeny of genus Mycobacterium.</title>
        <authorList>
            <person name="Tortoli E."/>
            <person name="Trovato A."/>
            <person name="Cirillo D.M."/>
        </authorList>
    </citation>
    <scope>NUCLEOTIDE SEQUENCE [LARGE SCALE GENOMIC DNA]</scope>
    <source>
        <strain evidence="1 2">DSM 45633</strain>
    </source>
</reference>
<evidence type="ECO:0000313" key="1">
    <source>
        <dbReference type="EMBL" id="ORB04346.1"/>
    </source>
</evidence>
<dbReference type="Proteomes" id="UP000192320">
    <property type="component" value="Unassembled WGS sequence"/>
</dbReference>
<name>A0A7I7RA39_9MYCO</name>
<proteinExistence type="predicted"/>
<accession>A0A7I7RA39</accession>
<sequence>METVVELEGVDGEWFTLAGPRAGDRGVYLGTGVTGLYDPSVNVVYEELGNYPGARYLNHRILRRDIAFSVDILHDGGASSSWLSRDAEWRKAWAFDRDCKLHVTTNESGTRYLKCRLGKAPDISLFTDPKKNTANRADMTVIAGDPFWYEKDVVYSVETRTDTRFTPAFIGGTWSWANQPKETLYITVDPSDARGGLNPTDQYIFPKWTVPASAEPIPGIDFNGIGHFDIPWEKAPFTQFVIPDYSFEDPEQENRRLRTPALINGEDCVIDTDPREEQFSAANGAPIWSRMNGVRFRNAIPPYTRSKTFEITVSGCAPGQVITLRLPRPWSRPWGME</sequence>
<gene>
    <name evidence="1" type="ORF">BST33_00095</name>
</gene>
<dbReference type="OrthoDB" id="4407402at2"/>
<organism evidence="1 2">
    <name type="scientific">Mycolicibacter minnesotensis</name>
    <dbReference type="NCBI Taxonomy" id="1118379"/>
    <lineage>
        <taxon>Bacteria</taxon>
        <taxon>Bacillati</taxon>
        <taxon>Actinomycetota</taxon>
        <taxon>Actinomycetes</taxon>
        <taxon>Mycobacteriales</taxon>
        <taxon>Mycobacteriaceae</taxon>
        <taxon>Mycolicibacter</taxon>
    </lineage>
</organism>
<evidence type="ECO:0000313" key="2">
    <source>
        <dbReference type="Proteomes" id="UP000192320"/>
    </source>
</evidence>
<protein>
    <submittedName>
        <fullName evidence="1">Phage tail protein</fullName>
    </submittedName>
</protein>
<dbReference type="RefSeq" id="WP_083022159.1">
    <property type="nucleotide sequence ID" value="NZ_AP022589.1"/>
</dbReference>
<dbReference type="AlphaFoldDB" id="A0A7I7RA39"/>